<keyword evidence="2" id="KW-1185">Reference proteome</keyword>
<organism evidence="1 2">
    <name type="scientific">Laodelphax striatellus</name>
    <name type="common">Small brown planthopper</name>
    <name type="synonym">Delphax striatella</name>
    <dbReference type="NCBI Taxonomy" id="195883"/>
    <lineage>
        <taxon>Eukaryota</taxon>
        <taxon>Metazoa</taxon>
        <taxon>Ecdysozoa</taxon>
        <taxon>Arthropoda</taxon>
        <taxon>Hexapoda</taxon>
        <taxon>Insecta</taxon>
        <taxon>Pterygota</taxon>
        <taxon>Neoptera</taxon>
        <taxon>Paraneoptera</taxon>
        <taxon>Hemiptera</taxon>
        <taxon>Auchenorrhyncha</taxon>
        <taxon>Fulgoroidea</taxon>
        <taxon>Delphacidae</taxon>
        <taxon>Criomorphinae</taxon>
        <taxon>Laodelphax</taxon>
    </lineage>
</organism>
<evidence type="ECO:0000313" key="1">
    <source>
        <dbReference type="EMBL" id="RZF45339.1"/>
    </source>
</evidence>
<proteinExistence type="predicted"/>
<sequence>MTGGGLPPTQDPTQDPTDAIFAFAEEIEGAIDSDTVALSNRSVKQLKKLWDNIKTERKKELAAAKKERFMTGGGPPPTQDPTQDPTDAIFAFAEEIEGAIDSDTVALSNALASKTELHWQRDCYYSTGESRAADNTKRWIASSQCSLLTAYT</sequence>
<dbReference type="EMBL" id="QKKF02009244">
    <property type="protein sequence ID" value="RZF45339.1"/>
    <property type="molecule type" value="Genomic_DNA"/>
</dbReference>
<dbReference type="AlphaFoldDB" id="A0A482XIK2"/>
<reference evidence="1 2" key="1">
    <citation type="journal article" date="2017" name="Gigascience">
        <title>Genome sequence of the small brown planthopper, Laodelphax striatellus.</title>
        <authorList>
            <person name="Zhu J."/>
            <person name="Jiang F."/>
            <person name="Wang X."/>
            <person name="Yang P."/>
            <person name="Bao Y."/>
            <person name="Zhao W."/>
            <person name="Wang W."/>
            <person name="Lu H."/>
            <person name="Wang Q."/>
            <person name="Cui N."/>
            <person name="Li J."/>
            <person name="Chen X."/>
            <person name="Luo L."/>
            <person name="Yu J."/>
            <person name="Kang L."/>
            <person name="Cui F."/>
        </authorList>
    </citation>
    <scope>NUCLEOTIDE SEQUENCE [LARGE SCALE GENOMIC DNA]</scope>
    <source>
        <strain evidence="1">Lst14</strain>
    </source>
</reference>
<comment type="caution">
    <text evidence="1">The sequence shown here is derived from an EMBL/GenBank/DDBJ whole genome shotgun (WGS) entry which is preliminary data.</text>
</comment>
<evidence type="ECO:0000313" key="2">
    <source>
        <dbReference type="Proteomes" id="UP000291343"/>
    </source>
</evidence>
<accession>A0A482XIK2</accession>
<evidence type="ECO:0008006" key="3">
    <source>
        <dbReference type="Google" id="ProtNLM"/>
    </source>
</evidence>
<dbReference type="SMR" id="A0A482XIK2"/>
<name>A0A482XIK2_LAOST</name>
<dbReference type="Proteomes" id="UP000291343">
    <property type="component" value="Unassembled WGS sequence"/>
</dbReference>
<protein>
    <recommendedName>
        <fullName evidence="3">Regulatory protein zeste</fullName>
    </recommendedName>
</protein>
<dbReference type="InParanoid" id="A0A482XIK2"/>
<gene>
    <name evidence="1" type="ORF">LSTR_LSTR002782</name>
</gene>